<dbReference type="EMBL" id="JACXVP010000002">
    <property type="protein sequence ID" value="KAG5620130.1"/>
    <property type="molecule type" value="Genomic_DNA"/>
</dbReference>
<dbReference type="AlphaFoldDB" id="A0A9J6A709"/>
<reference evidence="1 2" key="1">
    <citation type="submission" date="2020-09" db="EMBL/GenBank/DDBJ databases">
        <title>De no assembly of potato wild relative species, Solanum commersonii.</title>
        <authorList>
            <person name="Cho K."/>
        </authorList>
    </citation>
    <scope>NUCLEOTIDE SEQUENCE [LARGE SCALE GENOMIC DNA]</scope>
    <source>
        <strain evidence="1">LZ3.2</strain>
        <tissue evidence="1">Leaf</tissue>
    </source>
</reference>
<gene>
    <name evidence="1" type="ORF">H5410_005348</name>
</gene>
<keyword evidence="2" id="KW-1185">Reference proteome</keyword>
<sequence>MMSISTNNIKLIELLNEKMGAGGENIQMDIFLNIHAHFKLASLCMHATHNIHESFDAGPNEHGYRSFDECSSSQRYIESSEIK</sequence>
<protein>
    <submittedName>
        <fullName evidence="1">Uncharacterized protein</fullName>
    </submittedName>
</protein>
<proteinExistence type="predicted"/>
<evidence type="ECO:0000313" key="2">
    <source>
        <dbReference type="Proteomes" id="UP000824120"/>
    </source>
</evidence>
<name>A0A9J6A709_SOLCO</name>
<dbReference type="Proteomes" id="UP000824120">
    <property type="component" value="Chromosome 2"/>
</dbReference>
<evidence type="ECO:0000313" key="1">
    <source>
        <dbReference type="EMBL" id="KAG5620130.1"/>
    </source>
</evidence>
<accession>A0A9J6A709</accession>
<organism evidence="1 2">
    <name type="scientific">Solanum commersonii</name>
    <name type="common">Commerson's wild potato</name>
    <name type="synonym">Commerson's nightshade</name>
    <dbReference type="NCBI Taxonomy" id="4109"/>
    <lineage>
        <taxon>Eukaryota</taxon>
        <taxon>Viridiplantae</taxon>
        <taxon>Streptophyta</taxon>
        <taxon>Embryophyta</taxon>
        <taxon>Tracheophyta</taxon>
        <taxon>Spermatophyta</taxon>
        <taxon>Magnoliopsida</taxon>
        <taxon>eudicotyledons</taxon>
        <taxon>Gunneridae</taxon>
        <taxon>Pentapetalae</taxon>
        <taxon>asterids</taxon>
        <taxon>lamiids</taxon>
        <taxon>Solanales</taxon>
        <taxon>Solanaceae</taxon>
        <taxon>Solanoideae</taxon>
        <taxon>Solaneae</taxon>
        <taxon>Solanum</taxon>
    </lineage>
</organism>
<comment type="caution">
    <text evidence="1">The sequence shown here is derived from an EMBL/GenBank/DDBJ whole genome shotgun (WGS) entry which is preliminary data.</text>
</comment>